<organism evidence="1 2">
    <name type="scientific">Candidatus Bacteroides intestinipullorum</name>
    <dbReference type="NCBI Taxonomy" id="2838471"/>
    <lineage>
        <taxon>Bacteria</taxon>
        <taxon>Pseudomonadati</taxon>
        <taxon>Bacteroidota</taxon>
        <taxon>Bacteroidia</taxon>
        <taxon>Bacteroidales</taxon>
        <taxon>Bacteroidaceae</taxon>
        <taxon>Bacteroides</taxon>
    </lineage>
</organism>
<proteinExistence type="predicted"/>
<dbReference type="AlphaFoldDB" id="A0A9E2KHL3"/>
<dbReference type="EMBL" id="JAHLFO010000151">
    <property type="protein sequence ID" value="MBU3815003.1"/>
    <property type="molecule type" value="Genomic_DNA"/>
</dbReference>
<comment type="caution">
    <text evidence="1">The sequence shown here is derived from an EMBL/GenBank/DDBJ whole genome shotgun (WGS) entry which is preliminary data.</text>
</comment>
<reference evidence="1" key="2">
    <citation type="submission" date="2021-04" db="EMBL/GenBank/DDBJ databases">
        <authorList>
            <person name="Gilroy R."/>
        </authorList>
    </citation>
    <scope>NUCLEOTIDE SEQUENCE</scope>
    <source>
        <strain evidence="1">B3-3758</strain>
    </source>
</reference>
<gene>
    <name evidence="1" type="ORF">H9791_11015</name>
</gene>
<reference evidence="1" key="1">
    <citation type="journal article" date="2021" name="PeerJ">
        <title>Extensive microbial diversity within the chicken gut microbiome revealed by metagenomics and culture.</title>
        <authorList>
            <person name="Gilroy R."/>
            <person name="Ravi A."/>
            <person name="Getino M."/>
            <person name="Pursley I."/>
            <person name="Horton D.L."/>
            <person name="Alikhan N.F."/>
            <person name="Baker D."/>
            <person name="Gharbi K."/>
            <person name="Hall N."/>
            <person name="Watson M."/>
            <person name="Adriaenssens E.M."/>
            <person name="Foster-Nyarko E."/>
            <person name="Jarju S."/>
            <person name="Secka A."/>
            <person name="Antonio M."/>
            <person name="Oren A."/>
            <person name="Chaudhuri R.R."/>
            <person name="La Ragione R."/>
            <person name="Hildebrand F."/>
            <person name="Pallen M.J."/>
        </authorList>
    </citation>
    <scope>NUCLEOTIDE SEQUENCE</scope>
    <source>
        <strain evidence="1">B3-3758</strain>
    </source>
</reference>
<name>A0A9E2KHL3_9BACE</name>
<sequence>MSAQNESGTSQPREQKFSAVNPVFFNYREDDVFILPPEKFEYGNHIIPPDPVTYPWEARLENGMPNVVKTPDGHFTIYISSFVSFASKPPSKVGVMAYTSKSWDIRKWTRPDAGLYWYNAQGQTADEKISPVQQPGFQPTNIVAVDVESVGIFEDTDPGVEKPIKLIYLPQRESHNSVLAGYEMERTFTSDGIFADFAKMKEDRLTAQKTFTFPFINGDTHMNYLKQNGDYYFCSRLNAKRSSLQPGEKLPLRPDNRSRYRRETITKLGQTLASQSVTLDIALDMSTPQWEPYSMQPFRMPGFEDDIWYGLVTMYGTQTDEKVAHRQRTELAFSNDGVRWRYLKPGIPFLDNDDNPEGDDYGCINIAKPVMAGTYMPSMSSALVYFYAASNQRHVAGRNPGISVAFGKPGKWAGLQAGADVKNFHSINPDDTELVTPPAMPKISLYDAMLLGSKNYPFVLADITQDPRDTPFSELNSYVLLEMMAYDPSEPHGEGLLLAGCLGSSKQGSTGISDEYESVGLVDGLDMHSKNLIFRYMKHNSDMHPETVVSLKHLTEVPIVLKAELKNATFYGFKFDVAGNDKIMDTSISNTFRGNNHWGYKPSDPSHPCHTESFMNIESIPNQFIPVNEEKGSIAVSLEPASNLPTAEQVILRLYGDEANCLGVYYLPNGAFQYRVTKGGLEYASMTIAPPAGQSFGGHQVILTVEALKNAERKYGKDLGEDATVLRVSCPDLSFEQVVQQPILWNWKHAEGAITDADRANARAFAYVNFSAFIPGMDKITIGGKDASCTDAFAGEIYNVEISKTLPPGTNDFWE</sequence>
<protein>
    <submittedName>
        <fullName evidence="1">Uncharacterized protein</fullName>
    </submittedName>
</protein>
<evidence type="ECO:0000313" key="2">
    <source>
        <dbReference type="Proteomes" id="UP000824236"/>
    </source>
</evidence>
<dbReference type="Proteomes" id="UP000824236">
    <property type="component" value="Unassembled WGS sequence"/>
</dbReference>
<evidence type="ECO:0000313" key="1">
    <source>
        <dbReference type="EMBL" id="MBU3815003.1"/>
    </source>
</evidence>
<accession>A0A9E2KHL3</accession>